<accession>A0AA42B5X3</accession>
<dbReference type="AlphaFoldDB" id="A0AA42B5X3"/>
<gene>
    <name evidence="1" type="ORF">NAF29_00610</name>
</gene>
<dbReference type="RefSeq" id="WP_251259489.1">
    <property type="nucleotide sequence ID" value="NZ_JAMQGP010000001.1"/>
</dbReference>
<proteinExistence type="predicted"/>
<keyword evidence="2" id="KW-1185">Reference proteome</keyword>
<organism evidence="1 2">
    <name type="scientific">Echinimonas agarilytica</name>
    <dbReference type="NCBI Taxonomy" id="1215918"/>
    <lineage>
        <taxon>Bacteria</taxon>
        <taxon>Pseudomonadati</taxon>
        <taxon>Pseudomonadota</taxon>
        <taxon>Gammaproteobacteria</taxon>
        <taxon>Alteromonadales</taxon>
        <taxon>Echinimonadaceae</taxon>
        <taxon>Echinimonas</taxon>
    </lineage>
</organism>
<evidence type="ECO:0000313" key="1">
    <source>
        <dbReference type="EMBL" id="MCM2678172.1"/>
    </source>
</evidence>
<sequence length="129" mass="14321">MKGITNILVSTALIMFIGGCTVGHEDFIRYLNMNIGESIEIQELTRSSNAGNLIRADYLIDGEGLTNITVLDNGVVRYHFSIQEILSNYSAKDEVGKCLIYYDVDPHTNIIIAWGFDKGGNPLSCRTFI</sequence>
<dbReference type="PROSITE" id="PS51257">
    <property type="entry name" value="PROKAR_LIPOPROTEIN"/>
    <property type="match status" value="1"/>
</dbReference>
<name>A0AA42B5X3_9GAMM</name>
<evidence type="ECO:0000313" key="2">
    <source>
        <dbReference type="Proteomes" id="UP001165393"/>
    </source>
</evidence>
<comment type="caution">
    <text evidence="1">The sequence shown here is derived from an EMBL/GenBank/DDBJ whole genome shotgun (WGS) entry which is preliminary data.</text>
</comment>
<evidence type="ECO:0008006" key="3">
    <source>
        <dbReference type="Google" id="ProtNLM"/>
    </source>
</evidence>
<reference evidence="1 2" key="1">
    <citation type="journal article" date="2013" name="Antonie Van Leeuwenhoek">
        <title>Echinimonas agarilytica gen. nov., sp. nov., a new gammaproteobacterium isolated from the sea urchin Strongylocentrotus intermedius.</title>
        <authorList>
            <person name="Nedashkovskaya O.I."/>
            <person name="Stenkova A.M."/>
            <person name="Zhukova N.V."/>
            <person name="Van Trappen S."/>
            <person name="Lee J.S."/>
            <person name="Kim S.B."/>
        </authorList>
    </citation>
    <scope>NUCLEOTIDE SEQUENCE [LARGE SCALE GENOMIC DNA]</scope>
    <source>
        <strain evidence="1 2">KMM 6351</strain>
    </source>
</reference>
<protein>
    <recommendedName>
        <fullName evidence="3">Lipoprotein</fullName>
    </recommendedName>
</protein>
<dbReference type="EMBL" id="JAMQGP010000001">
    <property type="protein sequence ID" value="MCM2678172.1"/>
    <property type="molecule type" value="Genomic_DNA"/>
</dbReference>
<dbReference type="Proteomes" id="UP001165393">
    <property type="component" value="Unassembled WGS sequence"/>
</dbReference>